<evidence type="ECO:0000313" key="2">
    <source>
        <dbReference type="Proteomes" id="UP000018004"/>
    </source>
</evidence>
<dbReference type="PATRIC" id="fig|1341181.4.peg.1275"/>
<dbReference type="eggNOG" id="ENOG502ZAA7">
    <property type="taxonomic scope" value="Bacteria"/>
</dbReference>
<evidence type="ECO:0000313" key="1">
    <source>
        <dbReference type="EMBL" id="ESU28703.1"/>
    </source>
</evidence>
<proteinExistence type="predicted"/>
<reference evidence="1 2" key="1">
    <citation type="submission" date="2013-08" db="EMBL/GenBank/DDBJ databases">
        <title>Flavobacterium limnosediminis JC2902 genome sequencing.</title>
        <authorList>
            <person name="Lee K."/>
            <person name="Yi H."/>
            <person name="Park S."/>
            <person name="Chun J."/>
        </authorList>
    </citation>
    <scope>NUCLEOTIDE SEQUENCE [LARGE SCALE GENOMIC DNA]</scope>
    <source>
        <strain evidence="1 2">JC2902</strain>
    </source>
</reference>
<comment type="caution">
    <text evidence="1">The sequence shown here is derived from an EMBL/GenBank/DDBJ whole genome shotgun (WGS) entry which is preliminary data.</text>
</comment>
<evidence type="ECO:0008006" key="3">
    <source>
        <dbReference type="Google" id="ProtNLM"/>
    </source>
</evidence>
<dbReference type="STRING" id="1341181.FLJC2902T_12940"/>
<organism evidence="1 2">
    <name type="scientific">Flavobacterium limnosediminis JC2902</name>
    <dbReference type="NCBI Taxonomy" id="1341181"/>
    <lineage>
        <taxon>Bacteria</taxon>
        <taxon>Pseudomonadati</taxon>
        <taxon>Bacteroidota</taxon>
        <taxon>Flavobacteriia</taxon>
        <taxon>Flavobacteriales</taxon>
        <taxon>Flavobacteriaceae</taxon>
        <taxon>Flavobacterium</taxon>
    </lineage>
</organism>
<keyword evidence="2" id="KW-1185">Reference proteome</keyword>
<name>V6SPU8_9FLAO</name>
<dbReference type="OrthoDB" id="790983at2"/>
<gene>
    <name evidence="1" type="ORF">FLJC2902T_12940</name>
</gene>
<dbReference type="EMBL" id="AVGG01000005">
    <property type="protein sequence ID" value="ESU28703.1"/>
    <property type="molecule type" value="Genomic_DNA"/>
</dbReference>
<dbReference type="InterPro" id="IPR018534">
    <property type="entry name" value="Tet_reg_excision_RteC"/>
</dbReference>
<dbReference type="RefSeq" id="WP_023578939.1">
    <property type="nucleotide sequence ID" value="NZ_AVGG01000005.1"/>
</dbReference>
<protein>
    <recommendedName>
        <fullName evidence="3">Tetracycline regulation of excision, RteC</fullName>
    </recommendedName>
</protein>
<dbReference type="Proteomes" id="UP000018004">
    <property type="component" value="Unassembled WGS sequence"/>
</dbReference>
<sequence>MNDYCKKAIAELEEHLYFISLEADNTIQQAEIAVNAILQSIEKVKKQILKKGFKSQQEEIHFFKVLKPKFVSKLIYYHTIYNFETRKPNAGNKALQKFISNELESLKRFFDNNLEFYKYYRTGSCFLDHQYFIRGNIDIKLNIDSLYFETDKDFSTTHDFKVAKILANDLIQVYLESKLTKKQTTSKNIPLIEIPTHHPLKWTENKNALIELIYGLHTQGAFNNGKTEIKDIARYFEKMFGIELGDYYRSYLELRSRKISKTKFIDTLRDNLNQRMCAQDE</sequence>
<accession>V6SPU8</accession>
<dbReference type="AlphaFoldDB" id="V6SPU8"/>
<dbReference type="Pfam" id="PF09357">
    <property type="entry name" value="RteC"/>
    <property type="match status" value="1"/>
</dbReference>